<dbReference type="InterPro" id="IPR001810">
    <property type="entry name" value="F-box_dom"/>
</dbReference>
<sequence>MAVSGEFTDHKLCGFLRAVVAVDSPPCRLSLGSSCFIFNDGSVTGFKSDDGLILSLINPTSNLKSLISEGDQDAENCGTMEDGGLERESTRKSRGSQKSKRRVSSGSKSVQREKTGEGRKKVRSIGMVNGSISVVQQLHTLVTNKCLKMICRVVKADKGDDGEERAVVLVDVYLPIALWSGWQFPKCKAAAASLIKHLSCDWGLRSSILNGESIWEEANGRIKAIWDLSDCHVFDCKLHCNTPDSPERRLFKLHKIFKSLPSPGNYGMLDSSRVSPSADSCASGIWDLSDDIMISILMKLNPKDLISVAGVCRLLRSLAFVVVPCMNLKLFPHQQAAVGWMLERERKAEVFSHPLYLNFDTEDGFSFYVNVVSGDIITEAAPMVQDFRGGMFCDEPGLGKTITALSLILKTQGTMADPPEGLPVVWCTHKGDKKCAYYEYTSDQFTSNSMFTVKRFLSPSSCRSQLSLDAFCPLLESKSLPHKKARLTDSDGQTFESQNSNFENEFETPIPASLDLEAQRRKSLGNVRKNLLHAYNGASELSEVMEAERIVSWKKCGRITGSKRKGPTDLDVVSDSWIQCDSCSKWRRLIDEGVSVAGSAWFCSNNSDPAYQSCSDPEELWDMSQPINSLQGFYTKGTSGAEIGNISFFTSVLRQHKSSVNPTVNKALIWLAKLPLEKLSQMETVGLPGPLLGSRLNQDVLGFQRIFRAFGLTSRVEKGVTRWYYPKFLKNLVFDLPALKVALCQPLDTCRLYLSKATLIVVPANLVDHWKTQIQKHVSPGQLRILIWTDHKKLSPHSLAWDYDVVITTFSRLSAEWNPRKKIKSPLIQVHWLRVMLDEGHTLGSSLSLTNKFQMAVSLAACSRWLLTGTPTPNTPNSQLSHLQSLLKFLHEEVYGENLKFWEAGILRPFEAEMEEGRSRLLQLLQRCMISSRKKDLRMIPPCIKKLTYLNFVPGHARSYNELVETVRRNILLADWNDPSHVESLLNSKQWKFRSATIRNVRLSCCVAGHIKMTDAGHDIKETMDVLLESGLDLSTEEYSFIEDSLISGCNCKRCGEWCRLPVITPCRHLLCLDCVALDSERCTFPGCGYLYEMQTPEALARRENPNPKWPVPKDLIELQPSYNQDDWNPDWQSTSSSKVSYLVERLRKLHEGNRKSILSFNKTNNDNLEDNSPGTSEAFSGKEFHGQDCGSQMGLIDKVLIFSQFLEHIHVIEQQLTIAGIKFAKMYSPMQSANKMKSLAMFQHDADCMALLMDGSGALGLDLSFVTHVFLMEPIWDKSMEEQVISRAHRMGAKRPIYVETLTMRGTIEEQMIRFLEDAEKSDNLLSGDYDKVEQETTRCRRSLHDLAESNYLARLSFVRSDGNA</sequence>
<dbReference type="Proteomes" id="UP000489600">
    <property type="component" value="Unassembled WGS sequence"/>
</dbReference>
<dbReference type="GO" id="GO:0005634">
    <property type="term" value="C:nucleus"/>
    <property type="evidence" value="ECO:0007669"/>
    <property type="project" value="TreeGrafter"/>
</dbReference>
<dbReference type="PROSITE" id="PS00518">
    <property type="entry name" value="ZF_RING_1"/>
    <property type="match status" value="1"/>
</dbReference>
<keyword evidence="3" id="KW-0863">Zinc-finger</keyword>
<keyword evidence="2" id="KW-0547">Nucleotide-binding</keyword>
<dbReference type="InterPro" id="IPR000330">
    <property type="entry name" value="SNF2_N"/>
</dbReference>
<dbReference type="GO" id="GO:0008270">
    <property type="term" value="F:zinc ion binding"/>
    <property type="evidence" value="ECO:0007669"/>
    <property type="project" value="UniProtKB-KW"/>
</dbReference>
<dbReference type="InterPro" id="IPR011124">
    <property type="entry name" value="Znf_CW"/>
</dbReference>
<evidence type="ECO:0000256" key="4">
    <source>
        <dbReference type="ARBA" id="ARBA00022801"/>
    </source>
</evidence>
<evidence type="ECO:0000256" key="2">
    <source>
        <dbReference type="ARBA" id="ARBA00022741"/>
    </source>
</evidence>
<dbReference type="PROSITE" id="PS51194">
    <property type="entry name" value="HELICASE_CTER"/>
    <property type="match status" value="1"/>
</dbReference>
<organism evidence="11 12">
    <name type="scientific">Arabis nemorensis</name>
    <dbReference type="NCBI Taxonomy" id="586526"/>
    <lineage>
        <taxon>Eukaryota</taxon>
        <taxon>Viridiplantae</taxon>
        <taxon>Streptophyta</taxon>
        <taxon>Embryophyta</taxon>
        <taxon>Tracheophyta</taxon>
        <taxon>Spermatophyta</taxon>
        <taxon>Magnoliopsida</taxon>
        <taxon>eudicotyledons</taxon>
        <taxon>Gunneridae</taxon>
        <taxon>Pentapetalae</taxon>
        <taxon>rosids</taxon>
        <taxon>malvids</taxon>
        <taxon>Brassicales</taxon>
        <taxon>Brassicaceae</taxon>
        <taxon>Arabideae</taxon>
        <taxon>Arabis</taxon>
    </lineage>
</organism>
<evidence type="ECO:0000256" key="7">
    <source>
        <dbReference type="SAM" id="MobiDB-lite"/>
    </source>
</evidence>
<dbReference type="InterPro" id="IPR038718">
    <property type="entry name" value="SNF2-like_sf"/>
</dbReference>
<dbReference type="SMART" id="SM00487">
    <property type="entry name" value="DEXDc"/>
    <property type="match status" value="1"/>
</dbReference>
<dbReference type="SUPFAM" id="SSF52540">
    <property type="entry name" value="P-loop containing nucleoside triphosphate hydrolases"/>
    <property type="match status" value="3"/>
</dbReference>
<dbReference type="SMART" id="SM00490">
    <property type="entry name" value="HELICc"/>
    <property type="match status" value="1"/>
</dbReference>
<feature type="domain" description="Helicase ATP-binding" evidence="9">
    <location>
        <begin position="730"/>
        <end position="889"/>
    </location>
</feature>
<proteinExistence type="predicted"/>
<keyword evidence="5" id="KW-0862">Zinc</keyword>
<protein>
    <recommendedName>
        <fullName evidence="13">F-box domain-containing protein</fullName>
    </recommendedName>
</protein>
<name>A0A565BWE6_9BRAS</name>
<dbReference type="InterPro" id="IPR027417">
    <property type="entry name" value="P-loop_NTPase"/>
</dbReference>
<dbReference type="Pfam" id="PF07496">
    <property type="entry name" value="zf-CW"/>
    <property type="match status" value="1"/>
</dbReference>
<feature type="domain" description="CW-type" evidence="8">
    <location>
        <begin position="571"/>
        <end position="622"/>
    </location>
</feature>
<feature type="compositionally biased region" description="Basic and acidic residues" evidence="7">
    <location>
        <begin position="110"/>
        <end position="119"/>
    </location>
</feature>
<reference evidence="11" key="1">
    <citation type="submission" date="2019-07" db="EMBL/GenBank/DDBJ databases">
        <authorList>
            <person name="Dittberner H."/>
        </authorList>
    </citation>
    <scope>NUCLEOTIDE SEQUENCE [LARGE SCALE GENOMIC DNA]</scope>
</reference>
<evidence type="ECO:0000259" key="8">
    <source>
        <dbReference type="PROSITE" id="PS51050"/>
    </source>
</evidence>
<dbReference type="PANTHER" id="PTHR45626:SF14">
    <property type="entry name" value="ATP-DEPENDENT DNA HELICASE (EUROFUNG)"/>
    <property type="match status" value="1"/>
</dbReference>
<evidence type="ECO:0008006" key="13">
    <source>
        <dbReference type="Google" id="ProtNLM"/>
    </source>
</evidence>
<evidence type="ECO:0000256" key="1">
    <source>
        <dbReference type="ARBA" id="ARBA00022723"/>
    </source>
</evidence>
<dbReference type="CDD" id="cd18008">
    <property type="entry name" value="DEXDc_SHPRH-like"/>
    <property type="match status" value="1"/>
</dbReference>
<dbReference type="SMART" id="SM00256">
    <property type="entry name" value="FBOX"/>
    <property type="match status" value="1"/>
</dbReference>
<dbReference type="Gene3D" id="3.40.50.10810">
    <property type="entry name" value="Tandem AAA-ATPase domain"/>
    <property type="match status" value="1"/>
</dbReference>
<dbReference type="InterPro" id="IPR050628">
    <property type="entry name" value="SNF2_RAD54_helicase_TF"/>
</dbReference>
<dbReference type="GO" id="GO:0006281">
    <property type="term" value="P:DNA repair"/>
    <property type="evidence" value="ECO:0007669"/>
    <property type="project" value="TreeGrafter"/>
</dbReference>
<dbReference type="CDD" id="cd18793">
    <property type="entry name" value="SF2_C_SNF"/>
    <property type="match status" value="1"/>
</dbReference>
<dbReference type="InterPro" id="IPR014001">
    <property type="entry name" value="Helicase_ATP-bd"/>
</dbReference>
<dbReference type="Pfam" id="PF00646">
    <property type="entry name" value="F-box"/>
    <property type="match status" value="1"/>
</dbReference>
<keyword evidence="1" id="KW-0479">Metal-binding</keyword>
<feature type="compositionally biased region" description="Basic residues" evidence="7">
    <location>
        <begin position="92"/>
        <end position="103"/>
    </location>
</feature>
<dbReference type="EMBL" id="CABITT030000005">
    <property type="protein sequence ID" value="VVB05658.1"/>
    <property type="molecule type" value="Genomic_DNA"/>
</dbReference>
<evidence type="ECO:0000259" key="9">
    <source>
        <dbReference type="PROSITE" id="PS51192"/>
    </source>
</evidence>
<dbReference type="InterPro" id="IPR001650">
    <property type="entry name" value="Helicase_C-like"/>
</dbReference>
<evidence type="ECO:0000256" key="6">
    <source>
        <dbReference type="ARBA" id="ARBA00022840"/>
    </source>
</evidence>
<evidence type="ECO:0000313" key="11">
    <source>
        <dbReference type="EMBL" id="VVB05658.1"/>
    </source>
</evidence>
<comment type="caution">
    <text evidence="11">The sequence shown here is derived from an EMBL/GenBank/DDBJ whole genome shotgun (WGS) entry which is preliminary data.</text>
</comment>
<dbReference type="PROSITE" id="PS51050">
    <property type="entry name" value="ZF_CW"/>
    <property type="match status" value="1"/>
</dbReference>
<dbReference type="GO" id="GO:0008094">
    <property type="term" value="F:ATP-dependent activity, acting on DNA"/>
    <property type="evidence" value="ECO:0007669"/>
    <property type="project" value="TreeGrafter"/>
</dbReference>
<dbReference type="InterPro" id="IPR017907">
    <property type="entry name" value="Znf_RING_CS"/>
</dbReference>
<dbReference type="CDD" id="cd09917">
    <property type="entry name" value="F-box_SF"/>
    <property type="match status" value="1"/>
</dbReference>
<dbReference type="OrthoDB" id="448448at2759"/>
<accession>A0A565BWE6</accession>
<dbReference type="Gene3D" id="3.30.40.100">
    <property type="match status" value="1"/>
</dbReference>
<evidence type="ECO:0000256" key="3">
    <source>
        <dbReference type="ARBA" id="ARBA00022771"/>
    </source>
</evidence>
<dbReference type="Gene3D" id="3.40.50.300">
    <property type="entry name" value="P-loop containing nucleotide triphosphate hydrolases"/>
    <property type="match status" value="1"/>
</dbReference>
<dbReference type="InterPro" id="IPR036047">
    <property type="entry name" value="F-box-like_dom_sf"/>
</dbReference>
<dbReference type="GO" id="GO:0005524">
    <property type="term" value="F:ATP binding"/>
    <property type="evidence" value="ECO:0007669"/>
    <property type="project" value="UniProtKB-KW"/>
</dbReference>
<dbReference type="SUPFAM" id="SSF81383">
    <property type="entry name" value="F-box domain"/>
    <property type="match status" value="1"/>
</dbReference>
<keyword evidence="4" id="KW-0378">Hydrolase</keyword>
<dbReference type="Pfam" id="PF00176">
    <property type="entry name" value="SNF2-rel_dom"/>
    <property type="match status" value="1"/>
</dbReference>
<evidence type="ECO:0000256" key="5">
    <source>
        <dbReference type="ARBA" id="ARBA00022833"/>
    </source>
</evidence>
<evidence type="ECO:0000259" key="10">
    <source>
        <dbReference type="PROSITE" id="PS51194"/>
    </source>
</evidence>
<gene>
    <name evidence="11" type="ORF">ANE_LOCUS16102</name>
</gene>
<dbReference type="Pfam" id="PF00271">
    <property type="entry name" value="Helicase_C"/>
    <property type="match status" value="1"/>
</dbReference>
<keyword evidence="12" id="KW-1185">Reference proteome</keyword>
<dbReference type="PANTHER" id="PTHR45626">
    <property type="entry name" value="TRANSCRIPTION TERMINATION FACTOR 2-RELATED"/>
    <property type="match status" value="1"/>
</dbReference>
<feature type="domain" description="Helicase C-terminal" evidence="10">
    <location>
        <begin position="1189"/>
        <end position="1328"/>
    </location>
</feature>
<keyword evidence="6" id="KW-0067">ATP-binding</keyword>
<feature type="region of interest" description="Disordered" evidence="7">
    <location>
        <begin position="73"/>
        <end position="121"/>
    </location>
</feature>
<dbReference type="GO" id="GO:0016787">
    <property type="term" value="F:hydrolase activity"/>
    <property type="evidence" value="ECO:0007669"/>
    <property type="project" value="UniProtKB-KW"/>
</dbReference>
<evidence type="ECO:0000313" key="12">
    <source>
        <dbReference type="Proteomes" id="UP000489600"/>
    </source>
</evidence>
<dbReference type="PROSITE" id="PS51192">
    <property type="entry name" value="HELICASE_ATP_BIND_1"/>
    <property type="match status" value="1"/>
</dbReference>
<dbReference type="InterPro" id="IPR049730">
    <property type="entry name" value="SNF2/RAD54-like_C"/>
</dbReference>